<proteinExistence type="predicted"/>
<feature type="repeat" description="ANK" evidence="12">
    <location>
        <begin position="63"/>
        <end position="95"/>
    </location>
</feature>
<evidence type="ECO:0000256" key="7">
    <source>
        <dbReference type="ARBA" id="ARBA00022699"/>
    </source>
</evidence>
<evidence type="ECO:0000313" key="13">
    <source>
        <dbReference type="EMBL" id="GFR08342.1"/>
    </source>
</evidence>
<dbReference type="InterPro" id="IPR036770">
    <property type="entry name" value="Ankyrin_rpt-contain_sf"/>
</dbReference>
<keyword evidence="7" id="KW-0528">Neurotoxin</keyword>
<protein>
    <submittedName>
        <fullName evidence="13">Ankyrin repeat-containing protein</fullName>
    </submittedName>
</protein>
<dbReference type="PANTHER" id="PTHR24171:SF9">
    <property type="entry name" value="ANKYRIN REPEAT DOMAIN-CONTAINING PROTEIN 39"/>
    <property type="match status" value="1"/>
</dbReference>
<evidence type="ECO:0000256" key="5">
    <source>
        <dbReference type="ARBA" id="ARBA00022537"/>
    </source>
</evidence>
<evidence type="ECO:0000256" key="11">
    <source>
        <dbReference type="ARBA" id="ARBA00023298"/>
    </source>
</evidence>
<organism evidence="13 14">
    <name type="scientific">Trichonephila clavata</name>
    <name type="common">Joro spider</name>
    <name type="synonym">Nephila clavata</name>
    <dbReference type="NCBI Taxonomy" id="2740835"/>
    <lineage>
        <taxon>Eukaryota</taxon>
        <taxon>Metazoa</taxon>
        <taxon>Ecdysozoa</taxon>
        <taxon>Arthropoda</taxon>
        <taxon>Chelicerata</taxon>
        <taxon>Arachnida</taxon>
        <taxon>Araneae</taxon>
        <taxon>Araneomorphae</taxon>
        <taxon>Entelegynae</taxon>
        <taxon>Araneoidea</taxon>
        <taxon>Nephilidae</taxon>
        <taxon>Trichonephila</taxon>
    </lineage>
</organism>
<dbReference type="PROSITE" id="PS50088">
    <property type="entry name" value="ANK_REPEAT"/>
    <property type="match status" value="3"/>
</dbReference>
<dbReference type="PROSITE" id="PS50297">
    <property type="entry name" value="ANK_REP_REGION"/>
    <property type="match status" value="3"/>
</dbReference>
<evidence type="ECO:0000256" key="4">
    <source>
        <dbReference type="ARBA" id="ARBA00022525"/>
    </source>
</evidence>
<dbReference type="PRINTS" id="PR01415">
    <property type="entry name" value="ANKYRIN"/>
</dbReference>
<dbReference type="Pfam" id="PF00023">
    <property type="entry name" value="Ank"/>
    <property type="match status" value="1"/>
</dbReference>
<evidence type="ECO:0000256" key="2">
    <source>
        <dbReference type="ARBA" id="ARBA00004613"/>
    </source>
</evidence>
<feature type="repeat" description="ANK" evidence="12">
    <location>
        <begin position="96"/>
        <end position="128"/>
    </location>
</feature>
<evidence type="ECO:0000256" key="8">
    <source>
        <dbReference type="ARBA" id="ARBA00022737"/>
    </source>
</evidence>
<dbReference type="SUPFAM" id="SSF48403">
    <property type="entry name" value="Ankyrin repeat"/>
    <property type="match status" value="1"/>
</dbReference>
<dbReference type="EMBL" id="BMAO01026297">
    <property type="protein sequence ID" value="GFR08342.1"/>
    <property type="molecule type" value="Genomic_DNA"/>
</dbReference>
<dbReference type="AlphaFoldDB" id="A0A8X6GP88"/>
<comment type="subcellular location">
    <subcellularLocation>
        <location evidence="2">Secreted</location>
    </subcellularLocation>
    <subcellularLocation>
        <location evidence="1">Target cell membrane</location>
    </subcellularLocation>
</comment>
<keyword evidence="9" id="KW-0638">Presynaptic neurotoxin</keyword>
<keyword evidence="6" id="KW-0800">Toxin</keyword>
<dbReference type="InterPro" id="IPR002110">
    <property type="entry name" value="Ankyrin_rpt"/>
</dbReference>
<evidence type="ECO:0000256" key="3">
    <source>
        <dbReference type="ARBA" id="ARBA00022483"/>
    </source>
</evidence>
<dbReference type="GO" id="GO:0044218">
    <property type="term" value="C:other organism cell membrane"/>
    <property type="evidence" value="ECO:0007669"/>
    <property type="project" value="UniProtKB-KW"/>
</dbReference>
<keyword evidence="11" id="KW-0472">Membrane</keyword>
<evidence type="ECO:0000256" key="9">
    <source>
        <dbReference type="ARBA" id="ARBA00023028"/>
    </source>
</evidence>
<dbReference type="OrthoDB" id="6434844at2759"/>
<evidence type="ECO:0000256" key="6">
    <source>
        <dbReference type="ARBA" id="ARBA00022656"/>
    </source>
</evidence>
<keyword evidence="10 12" id="KW-0040">ANK repeat</keyword>
<name>A0A8X6GP88_TRICU</name>
<evidence type="ECO:0000313" key="14">
    <source>
        <dbReference type="Proteomes" id="UP000887116"/>
    </source>
</evidence>
<gene>
    <name evidence="13" type="primary">WCLE_008300</name>
    <name evidence="13" type="ORF">TNCT_112841</name>
</gene>
<dbReference type="GO" id="GO:0090729">
    <property type="term" value="F:toxin activity"/>
    <property type="evidence" value="ECO:0007669"/>
    <property type="project" value="UniProtKB-KW"/>
</dbReference>
<dbReference type="Proteomes" id="UP000887116">
    <property type="component" value="Unassembled WGS sequence"/>
</dbReference>
<accession>A0A8X6GP88</accession>
<sequence length="203" mass="22238">MVKFNKETKNAFDKVLKAISEENINGKDSGGCTALHRAAQVSNPEVIKLLIEKGAGINDRNNRGETALHLAAFLGKRKNVKALIEGGATVNAKSNNKAVPLHLACLARRIGTIEELINAGGDLDTVDKFGCSPLNYAKIYPKVTSYLEKKGVNMRDVEVMYGEANKAIEEIMERCNKGPEGEEMSFKEVVELIEKESLGMEEK</sequence>
<keyword evidence="8" id="KW-0677">Repeat</keyword>
<dbReference type="GO" id="GO:0005576">
    <property type="term" value="C:extracellular region"/>
    <property type="evidence" value="ECO:0007669"/>
    <property type="project" value="UniProtKB-SubCell"/>
</dbReference>
<keyword evidence="3" id="KW-0268">Exocytosis</keyword>
<evidence type="ECO:0000256" key="1">
    <source>
        <dbReference type="ARBA" id="ARBA00004175"/>
    </source>
</evidence>
<comment type="caution">
    <text evidence="13">The sequence shown here is derived from an EMBL/GenBank/DDBJ whole genome shotgun (WGS) entry which is preliminary data.</text>
</comment>
<keyword evidence="14" id="KW-1185">Reference proteome</keyword>
<dbReference type="PANTHER" id="PTHR24171">
    <property type="entry name" value="ANKYRIN REPEAT DOMAIN-CONTAINING PROTEIN 39-RELATED"/>
    <property type="match status" value="1"/>
</dbReference>
<evidence type="ECO:0000256" key="12">
    <source>
        <dbReference type="PROSITE-ProRule" id="PRU00023"/>
    </source>
</evidence>
<keyword evidence="5" id="KW-1052">Target cell membrane</keyword>
<keyword evidence="11" id="KW-1053">Target membrane</keyword>
<keyword evidence="4" id="KW-0964">Secreted</keyword>
<dbReference type="GO" id="GO:0006887">
    <property type="term" value="P:exocytosis"/>
    <property type="evidence" value="ECO:0007669"/>
    <property type="project" value="UniProtKB-KW"/>
</dbReference>
<dbReference type="SMART" id="SM00248">
    <property type="entry name" value="ANK"/>
    <property type="match status" value="3"/>
</dbReference>
<dbReference type="GO" id="GO:0044231">
    <property type="term" value="C:host cell presynaptic membrane"/>
    <property type="evidence" value="ECO:0007669"/>
    <property type="project" value="UniProtKB-KW"/>
</dbReference>
<feature type="repeat" description="ANK" evidence="12">
    <location>
        <begin position="30"/>
        <end position="62"/>
    </location>
</feature>
<reference evidence="13" key="1">
    <citation type="submission" date="2020-07" db="EMBL/GenBank/DDBJ databases">
        <title>Multicomponent nature underlies the extraordinary mechanical properties of spider dragline silk.</title>
        <authorList>
            <person name="Kono N."/>
            <person name="Nakamura H."/>
            <person name="Mori M."/>
            <person name="Yoshida Y."/>
            <person name="Ohtoshi R."/>
            <person name="Malay A.D."/>
            <person name="Moran D.A.P."/>
            <person name="Tomita M."/>
            <person name="Numata K."/>
            <person name="Arakawa K."/>
        </authorList>
    </citation>
    <scope>NUCLEOTIDE SEQUENCE</scope>
</reference>
<dbReference type="Gene3D" id="1.25.40.20">
    <property type="entry name" value="Ankyrin repeat-containing domain"/>
    <property type="match status" value="2"/>
</dbReference>
<evidence type="ECO:0000256" key="10">
    <source>
        <dbReference type="ARBA" id="ARBA00023043"/>
    </source>
</evidence>
<dbReference type="Pfam" id="PF12796">
    <property type="entry name" value="Ank_2"/>
    <property type="match status" value="1"/>
</dbReference>